<sequence>MYVHKEPAGLINRVSSEDVWLIRVPPRLSANKKAPDRRSAFFVFLFLLFFFLFLLLPSIFINEKAISSQTQKNTIFSNLAVKCTVDTKVVGTVHIPSYIYVRKIHKKNIVITNNLLQMSPCVL</sequence>
<dbReference type="EMBL" id="GBRH01201449">
    <property type="protein sequence ID" value="JAD96446.1"/>
    <property type="molecule type" value="Transcribed_RNA"/>
</dbReference>
<keyword evidence="1" id="KW-0812">Transmembrane</keyword>
<keyword evidence="1" id="KW-0472">Membrane</keyword>
<evidence type="ECO:0000256" key="1">
    <source>
        <dbReference type="SAM" id="Phobius"/>
    </source>
</evidence>
<dbReference type="AlphaFoldDB" id="A0A0A9E8Q6"/>
<reference evidence="2" key="2">
    <citation type="journal article" date="2015" name="Data Brief">
        <title>Shoot transcriptome of the giant reed, Arundo donax.</title>
        <authorList>
            <person name="Barrero R.A."/>
            <person name="Guerrero F.D."/>
            <person name="Moolhuijzen P."/>
            <person name="Goolsby J.A."/>
            <person name="Tidwell J."/>
            <person name="Bellgard S.E."/>
            <person name="Bellgard M.I."/>
        </authorList>
    </citation>
    <scope>NUCLEOTIDE SEQUENCE</scope>
    <source>
        <tissue evidence="2">Shoot tissue taken approximately 20 cm above the soil surface</tissue>
    </source>
</reference>
<reference evidence="2" key="1">
    <citation type="submission" date="2014-09" db="EMBL/GenBank/DDBJ databases">
        <authorList>
            <person name="Magalhaes I.L.F."/>
            <person name="Oliveira U."/>
            <person name="Santos F.R."/>
            <person name="Vidigal T.H.D.A."/>
            <person name="Brescovit A.D."/>
            <person name="Santos A.J."/>
        </authorList>
    </citation>
    <scope>NUCLEOTIDE SEQUENCE</scope>
    <source>
        <tissue evidence="2">Shoot tissue taken approximately 20 cm above the soil surface</tissue>
    </source>
</reference>
<organism evidence="2">
    <name type="scientific">Arundo donax</name>
    <name type="common">Giant reed</name>
    <name type="synonym">Donax arundinaceus</name>
    <dbReference type="NCBI Taxonomy" id="35708"/>
    <lineage>
        <taxon>Eukaryota</taxon>
        <taxon>Viridiplantae</taxon>
        <taxon>Streptophyta</taxon>
        <taxon>Embryophyta</taxon>
        <taxon>Tracheophyta</taxon>
        <taxon>Spermatophyta</taxon>
        <taxon>Magnoliopsida</taxon>
        <taxon>Liliopsida</taxon>
        <taxon>Poales</taxon>
        <taxon>Poaceae</taxon>
        <taxon>PACMAD clade</taxon>
        <taxon>Arundinoideae</taxon>
        <taxon>Arundineae</taxon>
        <taxon>Arundo</taxon>
    </lineage>
</organism>
<name>A0A0A9E8Q6_ARUDO</name>
<evidence type="ECO:0000313" key="2">
    <source>
        <dbReference type="EMBL" id="JAD96446.1"/>
    </source>
</evidence>
<protein>
    <submittedName>
        <fullName evidence="2">RDR3</fullName>
    </submittedName>
</protein>
<proteinExistence type="predicted"/>
<keyword evidence="1" id="KW-1133">Transmembrane helix</keyword>
<accession>A0A0A9E8Q6</accession>
<feature type="transmembrane region" description="Helical" evidence="1">
    <location>
        <begin position="40"/>
        <end position="61"/>
    </location>
</feature>